<accession>A6K7F9</accession>
<reference evidence="1 2" key="1">
    <citation type="submission" date="2005-09" db="EMBL/GenBank/DDBJ databases">
        <authorList>
            <person name="Mural R.J."/>
            <person name="Li P.W."/>
            <person name="Adams M.D."/>
            <person name="Amanatides P.G."/>
            <person name="Baden-Tillson H."/>
            <person name="Barnstead M."/>
            <person name="Chin S.H."/>
            <person name="Dew I."/>
            <person name="Evans C.A."/>
            <person name="Ferriera S."/>
            <person name="Flanigan M."/>
            <person name="Fosler C."/>
            <person name="Glodek A."/>
            <person name="Gu Z."/>
            <person name="Holt R.A."/>
            <person name="Jennings D."/>
            <person name="Kraft C.L."/>
            <person name="Lu F."/>
            <person name="Nguyen T."/>
            <person name="Nusskern D.R."/>
            <person name="Pfannkoch C.M."/>
            <person name="Sitter C."/>
            <person name="Sutton G.G."/>
            <person name="Venter J.C."/>
            <person name="Wang Z."/>
            <person name="Woodage T."/>
            <person name="Zheng X.H."/>
            <person name="Zhong F."/>
        </authorList>
    </citation>
    <scope>NUCLEOTIDE SEQUENCE [LARGE SCALE GENOMIC DNA]</scope>
    <source>
        <strain>BN</strain>
        <strain evidence="2">Sprague-Dawley</strain>
    </source>
</reference>
<name>A6K7F9_RAT</name>
<dbReference type="EMBL" id="CH474026">
    <property type="protein sequence ID" value="EDL95060.1"/>
    <property type="molecule type" value="Genomic_DNA"/>
</dbReference>
<gene>
    <name evidence="1" type="ORF">rCG_63274</name>
</gene>
<sequence>MEKLFKISGRNITLLIWKSGFSLHSHHQSTETMKYKKY</sequence>
<evidence type="ECO:0000313" key="1">
    <source>
        <dbReference type="EMBL" id="EDL95060.1"/>
    </source>
</evidence>
<evidence type="ECO:0000313" key="2">
    <source>
        <dbReference type="Proteomes" id="UP000234681"/>
    </source>
</evidence>
<protein>
    <submittedName>
        <fullName evidence="1">RCG63274</fullName>
    </submittedName>
</protein>
<organism evidence="1 2">
    <name type="scientific">Rattus norvegicus</name>
    <name type="common">Rat</name>
    <dbReference type="NCBI Taxonomy" id="10116"/>
    <lineage>
        <taxon>Eukaryota</taxon>
        <taxon>Metazoa</taxon>
        <taxon>Chordata</taxon>
        <taxon>Craniata</taxon>
        <taxon>Vertebrata</taxon>
        <taxon>Euteleostomi</taxon>
        <taxon>Mammalia</taxon>
        <taxon>Eutheria</taxon>
        <taxon>Euarchontoglires</taxon>
        <taxon>Glires</taxon>
        <taxon>Rodentia</taxon>
        <taxon>Myomorpha</taxon>
        <taxon>Muroidea</taxon>
        <taxon>Muridae</taxon>
        <taxon>Murinae</taxon>
        <taxon>Rattus</taxon>
    </lineage>
</organism>
<dbReference type="AlphaFoldDB" id="A6K7F9"/>
<dbReference type="Proteomes" id="UP000234681">
    <property type="component" value="Chromosome 3"/>
</dbReference>
<proteinExistence type="predicted"/>